<accession>A0A812VR70</accession>
<dbReference type="OrthoDB" id="443299at2759"/>
<comment type="caution">
    <text evidence="2">The sequence shown here is derived from an EMBL/GenBank/DDBJ whole genome shotgun (WGS) entry which is preliminary data.</text>
</comment>
<feature type="compositionally biased region" description="Basic residues" evidence="1">
    <location>
        <begin position="151"/>
        <end position="174"/>
    </location>
</feature>
<reference evidence="2" key="1">
    <citation type="submission" date="2021-02" db="EMBL/GenBank/DDBJ databases">
        <authorList>
            <person name="Dougan E. K."/>
            <person name="Rhodes N."/>
            <person name="Thang M."/>
            <person name="Chan C."/>
        </authorList>
    </citation>
    <scope>NUCLEOTIDE SEQUENCE</scope>
</reference>
<evidence type="ECO:0000256" key="1">
    <source>
        <dbReference type="SAM" id="MobiDB-lite"/>
    </source>
</evidence>
<feature type="non-terminal residue" evidence="2">
    <location>
        <position position="1"/>
    </location>
</feature>
<evidence type="ECO:0000313" key="3">
    <source>
        <dbReference type="Proteomes" id="UP000601435"/>
    </source>
</evidence>
<proteinExistence type="predicted"/>
<dbReference type="Proteomes" id="UP000601435">
    <property type="component" value="Unassembled WGS sequence"/>
</dbReference>
<feature type="region of interest" description="Disordered" evidence="1">
    <location>
        <begin position="150"/>
        <end position="213"/>
    </location>
</feature>
<protein>
    <submittedName>
        <fullName evidence="2">Uncharacterized protein</fullName>
    </submittedName>
</protein>
<sequence>MSSLDTPSAGSLQRRLLLFWPVDNSKRTVTQVKKNVHYIRSSLGDDCCHVMLAHYKGKPDDWGSQWYKDNVAGSYVGPGFKFKFMRDAYMKAMNVEESWESKYEYVWGLDSDLDLTGTNLTKLLEMARLSNALIVGPTFVGKGVNWVKPSGVRKKGSGKAAKHSPKAHKKHSHPAAKAEKDKVTSQHVGVEPRAQCKLRAPRPHKASSLQEQAHQDYRHTDFVELTAPLLSPAALPIVFNQCTSVAVLRLETGGLGPGPGLVRVIGEWDAFSDVSPPIKGCALIDAAPVNHLNWRQAANKDVWHKYRSLALFNLTEGVSSVSLLQDSLQERKCTEGLGRFPSRKYWSALKTLSCIVVEPAVKVEKVEV</sequence>
<organism evidence="2 3">
    <name type="scientific">Symbiodinium necroappetens</name>
    <dbReference type="NCBI Taxonomy" id="1628268"/>
    <lineage>
        <taxon>Eukaryota</taxon>
        <taxon>Sar</taxon>
        <taxon>Alveolata</taxon>
        <taxon>Dinophyceae</taxon>
        <taxon>Suessiales</taxon>
        <taxon>Symbiodiniaceae</taxon>
        <taxon>Symbiodinium</taxon>
    </lineage>
</organism>
<name>A0A812VR70_9DINO</name>
<dbReference type="EMBL" id="CAJNJA010030729">
    <property type="protein sequence ID" value="CAE7647879.1"/>
    <property type="molecule type" value="Genomic_DNA"/>
</dbReference>
<feature type="non-terminal residue" evidence="2">
    <location>
        <position position="368"/>
    </location>
</feature>
<evidence type="ECO:0000313" key="2">
    <source>
        <dbReference type="EMBL" id="CAE7647879.1"/>
    </source>
</evidence>
<gene>
    <name evidence="2" type="ORF">SNEC2469_LOCUS18309</name>
</gene>
<dbReference type="AlphaFoldDB" id="A0A812VR70"/>
<keyword evidence="3" id="KW-1185">Reference proteome</keyword>